<protein>
    <submittedName>
        <fullName evidence="2">Uncharacterized protein</fullName>
    </submittedName>
</protein>
<evidence type="ECO:0000313" key="3">
    <source>
        <dbReference type="Proteomes" id="UP000017090"/>
    </source>
</evidence>
<feature type="transmembrane region" description="Helical" evidence="1">
    <location>
        <begin position="22"/>
        <end position="44"/>
    </location>
</feature>
<keyword evidence="1" id="KW-0472">Membrane</keyword>
<comment type="caution">
    <text evidence="2">The sequence shown here is derived from an EMBL/GenBank/DDBJ whole genome shotgun (WGS) entry which is preliminary data.</text>
</comment>
<name>U7UM45_9FIRM</name>
<dbReference type="Proteomes" id="UP000017090">
    <property type="component" value="Unassembled WGS sequence"/>
</dbReference>
<sequence length="50" mass="5970">MLTQIFSLFHKKTETMDEFEEFLFVLATILFGLLFVRVLVALIMGRWNLF</sequence>
<gene>
    <name evidence="2" type="ORF">HMPREF1250_0687</name>
</gene>
<dbReference type="PATRIC" id="fig|1111454.3.peg.860"/>
<dbReference type="EMBL" id="AWXA01000021">
    <property type="protein sequence ID" value="ERT60492.1"/>
    <property type="molecule type" value="Genomic_DNA"/>
</dbReference>
<keyword evidence="1" id="KW-1133">Transmembrane helix</keyword>
<reference evidence="2 3" key="1">
    <citation type="submission" date="2013-09" db="EMBL/GenBank/DDBJ databases">
        <authorList>
            <person name="Durkin A.S."/>
            <person name="Haft D.R."/>
            <person name="McCorrison J."/>
            <person name="Torralba M."/>
            <person name="Gillis M."/>
            <person name="Haft D.H."/>
            <person name="Methe B."/>
            <person name="Sutton G."/>
            <person name="Nelson K.E."/>
        </authorList>
    </citation>
    <scope>NUCLEOTIDE SEQUENCE [LARGE SCALE GENOMIC DNA]</scope>
    <source>
        <strain evidence="2 3">BV3C16-1</strain>
    </source>
</reference>
<dbReference type="RefSeq" id="WP_023053375.1">
    <property type="nucleotide sequence ID" value="NZ_AWXA01000021.1"/>
</dbReference>
<evidence type="ECO:0000256" key="1">
    <source>
        <dbReference type="SAM" id="Phobius"/>
    </source>
</evidence>
<keyword evidence="3" id="KW-1185">Reference proteome</keyword>
<dbReference type="STRING" id="1111454.HMPREF1250_0687"/>
<organism evidence="2 3">
    <name type="scientific">Megasphaera vaginalis</name>
    <name type="common">ex Srinivasan et al. 2021</name>
    <dbReference type="NCBI Taxonomy" id="1111454"/>
    <lineage>
        <taxon>Bacteria</taxon>
        <taxon>Bacillati</taxon>
        <taxon>Bacillota</taxon>
        <taxon>Negativicutes</taxon>
        <taxon>Veillonellales</taxon>
        <taxon>Veillonellaceae</taxon>
        <taxon>Megasphaera</taxon>
    </lineage>
</organism>
<keyword evidence="1" id="KW-0812">Transmembrane</keyword>
<proteinExistence type="predicted"/>
<evidence type="ECO:0000313" key="2">
    <source>
        <dbReference type="EMBL" id="ERT60492.1"/>
    </source>
</evidence>
<accession>U7UM45</accession>
<dbReference type="AlphaFoldDB" id="U7UM45"/>